<dbReference type="GO" id="GO:0016020">
    <property type="term" value="C:membrane"/>
    <property type="evidence" value="ECO:0007669"/>
    <property type="project" value="UniProtKB-SubCell"/>
</dbReference>
<sequence length="608" mass="70357">MRTLLVVVLGLSLYSGIICPPVQTQPEEGGSDTDDEDTGLEYDRYLKEIIMALEEDPSFRKKLEEANVTDIKSGKIASHLNMVAHNIRERLDEIKRREISRLKTLAREKMKTMHGTQILKYIAQFGGIQKMDGGSHHVDTDNHHSFEVSDLEKLILKATQDLEAIDKKRREEFKTYEMAKEHERQDHLKNMSEEERKKEEEQYEELQKKHKDHPKMHHPGSKKQLEEVWQNTDHLDPDSFEPKTFFKFHDIDGNGFLDEDEVEALFQKELDRVYDENAPEDDMTERYEEMARMREHVVTEIDADKDKLVSLEEFLKYTHGDDFKKDEGWESLDEQDPYTDEEYQEYERMLREEEEMRRRQGTFDNHAQPGVVMHPPQHANVQEMEMPQQVPQHQQQQFMQQQQQMQGMPQQGMPQHMQGMPQQGMPQQHMQGIPQQGMPQQHMQGMPQQHGIMPQQQQQHMQGVPQQQQQHMQGMPQQHQQQPVQGLPQQHQQQPVQGLPQRAAAHMDASQQAQQGMPADMSKAINDLQNQASNMMNQAQQQANQAQRQKALEDQAKQAQETAGGQPLVAGGGQAPVQANQAEQQAQAGQQAQQPIQAQQPDQAKPIH</sequence>
<dbReference type="PROSITE" id="PS50222">
    <property type="entry name" value="EF_HAND_2"/>
    <property type="match status" value="1"/>
</dbReference>
<gene>
    <name evidence="20" type="ORF">KP79_PYT17956</name>
</gene>
<evidence type="ECO:0000259" key="19">
    <source>
        <dbReference type="PROSITE" id="PS50222"/>
    </source>
</evidence>
<dbReference type="PROSITE" id="PS00018">
    <property type="entry name" value="EF_HAND_1"/>
    <property type="match status" value="2"/>
</dbReference>
<keyword evidence="21" id="KW-1185">Reference proteome</keyword>
<dbReference type="EMBL" id="NEDP02003747">
    <property type="protein sequence ID" value="OWF47965.1"/>
    <property type="molecule type" value="Genomic_DNA"/>
</dbReference>
<feature type="domain" description="EF-hand" evidence="19">
    <location>
        <begin position="237"/>
        <end position="272"/>
    </location>
</feature>
<evidence type="ECO:0000256" key="8">
    <source>
        <dbReference type="ARBA" id="ARBA00022553"/>
    </source>
</evidence>
<evidence type="ECO:0000256" key="14">
    <source>
        <dbReference type="ARBA" id="ARBA00023034"/>
    </source>
</evidence>
<dbReference type="InterPro" id="IPR057576">
    <property type="entry name" value="NUCB1_N"/>
</dbReference>
<evidence type="ECO:0000256" key="11">
    <source>
        <dbReference type="ARBA" id="ARBA00022729"/>
    </source>
</evidence>
<dbReference type="PANTHER" id="PTHR19237">
    <property type="entry name" value="NUCLEOBINDIN"/>
    <property type="match status" value="1"/>
</dbReference>
<evidence type="ECO:0000256" key="16">
    <source>
        <dbReference type="ARBA" id="ARBA00023136"/>
    </source>
</evidence>
<dbReference type="InterPro" id="IPR002048">
    <property type="entry name" value="EF_hand_dom"/>
</dbReference>
<keyword evidence="9" id="KW-0344">Guanine-nucleotide releasing factor</keyword>
<dbReference type="GO" id="GO:0005794">
    <property type="term" value="C:Golgi apparatus"/>
    <property type="evidence" value="ECO:0007669"/>
    <property type="project" value="UniProtKB-SubCell"/>
</dbReference>
<dbReference type="Pfam" id="PF25434">
    <property type="entry name" value="NUCB1_N"/>
    <property type="match status" value="1"/>
</dbReference>
<keyword evidence="16" id="KW-0472">Membrane</keyword>
<dbReference type="GO" id="GO:0005793">
    <property type="term" value="C:endoplasmic reticulum-Golgi intermediate compartment"/>
    <property type="evidence" value="ECO:0007669"/>
    <property type="project" value="TreeGrafter"/>
</dbReference>
<keyword evidence="15" id="KW-0238">DNA-binding</keyword>
<keyword evidence="11 18" id="KW-0732">Signal</keyword>
<evidence type="ECO:0000256" key="7">
    <source>
        <dbReference type="ARBA" id="ARBA00022525"/>
    </source>
</evidence>
<evidence type="ECO:0000256" key="9">
    <source>
        <dbReference type="ARBA" id="ARBA00022658"/>
    </source>
</evidence>
<keyword evidence="14" id="KW-0333">Golgi apparatus</keyword>
<comment type="subcellular location">
    <subcellularLocation>
        <location evidence="2">Cytoplasm</location>
    </subcellularLocation>
    <subcellularLocation>
        <location evidence="3">Golgi apparatus</location>
    </subcellularLocation>
    <subcellularLocation>
        <location evidence="1">Membrane</location>
        <topology evidence="1">Peripheral membrane protein</topology>
    </subcellularLocation>
    <subcellularLocation>
        <location evidence="4">Secreted</location>
    </subcellularLocation>
</comment>
<keyword evidence="12" id="KW-0677">Repeat</keyword>
<dbReference type="GO" id="GO:0070062">
    <property type="term" value="C:extracellular exosome"/>
    <property type="evidence" value="ECO:0007669"/>
    <property type="project" value="TreeGrafter"/>
</dbReference>
<dbReference type="SUPFAM" id="SSF47473">
    <property type="entry name" value="EF-hand"/>
    <property type="match status" value="1"/>
</dbReference>
<comment type="similarity">
    <text evidence="5">Belongs to the nucleobindin family.</text>
</comment>
<feature type="signal peptide" evidence="18">
    <location>
        <begin position="1"/>
        <end position="24"/>
    </location>
</feature>
<reference evidence="20 21" key="1">
    <citation type="journal article" date="2017" name="Nat. Ecol. Evol.">
        <title>Scallop genome provides insights into evolution of bilaterian karyotype and development.</title>
        <authorList>
            <person name="Wang S."/>
            <person name="Zhang J."/>
            <person name="Jiao W."/>
            <person name="Li J."/>
            <person name="Xun X."/>
            <person name="Sun Y."/>
            <person name="Guo X."/>
            <person name="Huan P."/>
            <person name="Dong B."/>
            <person name="Zhang L."/>
            <person name="Hu X."/>
            <person name="Sun X."/>
            <person name="Wang J."/>
            <person name="Zhao C."/>
            <person name="Wang Y."/>
            <person name="Wang D."/>
            <person name="Huang X."/>
            <person name="Wang R."/>
            <person name="Lv J."/>
            <person name="Li Y."/>
            <person name="Zhang Z."/>
            <person name="Liu B."/>
            <person name="Lu W."/>
            <person name="Hui Y."/>
            <person name="Liang J."/>
            <person name="Zhou Z."/>
            <person name="Hou R."/>
            <person name="Li X."/>
            <person name="Liu Y."/>
            <person name="Li H."/>
            <person name="Ning X."/>
            <person name="Lin Y."/>
            <person name="Zhao L."/>
            <person name="Xing Q."/>
            <person name="Dou J."/>
            <person name="Li Y."/>
            <person name="Mao J."/>
            <person name="Guo H."/>
            <person name="Dou H."/>
            <person name="Li T."/>
            <person name="Mu C."/>
            <person name="Jiang W."/>
            <person name="Fu Q."/>
            <person name="Fu X."/>
            <person name="Miao Y."/>
            <person name="Liu J."/>
            <person name="Yu Q."/>
            <person name="Li R."/>
            <person name="Liao H."/>
            <person name="Li X."/>
            <person name="Kong Y."/>
            <person name="Jiang Z."/>
            <person name="Chourrout D."/>
            <person name="Li R."/>
            <person name="Bao Z."/>
        </authorList>
    </citation>
    <scope>NUCLEOTIDE SEQUENCE [LARGE SCALE GENOMIC DNA]</scope>
    <source>
        <strain evidence="20 21">PY_sf001</strain>
    </source>
</reference>
<keyword evidence="13" id="KW-0106">Calcium</keyword>
<evidence type="ECO:0000256" key="15">
    <source>
        <dbReference type="ARBA" id="ARBA00023125"/>
    </source>
</evidence>
<accession>A0A210QGT6</accession>
<evidence type="ECO:0000256" key="3">
    <source>
        <dbReference type="ARBA" id="ARBA00004555"/>
    </source>
</evidence>
<evidence type="ECO:0000256" key="2">
    <source>
        <dbReference type="ARBA" id="ARBA00004496"/>
    </source>
</evidence>
<feature type="compositionally biased region" description="Low complexity" evidence="17">
    <location>
        <begin position="410"/>
        <end position="501"/>
    </location>
</feature>
<keyword evidence="6" id="KW-0963">Cytoplasm</keyword>
<dbReference type="FunFam" id="1.10.238.10:FF:000045">
    <property type="entry name" value="Nucleobindin 2"/>
    <property type="match status" value="1"/>
</dbReference>
<evidence type="ECO:0000256" key="10">
    <source>
        <dbReference type="ARBA" id="ARBA00022723"/>
    </source>
</evidence>
<keyword evidence="10" id="KW-0479">Metal-binding</keyword>
<proteinExistence type="inferred from homology"/>
<feature type="compositionally biased region" description="Basic and acidic residues" evidence="17">
    <location>
        <begin position="179"/>
        <end position="200"/>
    </location>
</feature>
<dbReference type="InterPro" id="IPR018247">
    <property type="entry name" value="EF_Hand_1_Ca_BS"/>
</dbReference>
<evidence type="ECO:0000256" key="18">
    <source>
        <dbReference type="SAM" id="SignalP"/>
    </source>
</evidence>
<dbReference type="InterPro" id="IPR040250">
    <property type="entry name" value="Nucleobindin"/>
</dbReference>
<dbReference type="STRING" id="6573.A0A210QGT6"/>
<keyword evidence="7" id="KW-0964">Secreted</keyword>
<feature type="compositionally biased region" description="Low complexity" evidence="17">
    <location>
        <begin position="575"/>
        <end position="608"/>
    </location>
</feature>
<evidence type="ECO:0000256" key="4">
    <source>
        <dbReference type="ARBA" id="ARBA00004613"/>
    </source>
</evidence>
<dbReference type="GO" id="GO:0005509">
    <property type="term" value="F:calcium ion binding"/>
    <property type="evidence" value="ECO:0007669"/>
    <property type="project" value="InterPro"/>
</dbReference>
<evidence type="ECO:0000256" key="13">
    <source>
        <dbReference type="ARBA" id="ARBA00022837"/>
    </source>
</evidence>
<dbReference type="OrthoDB" id="5982823at2759"/>
<dbReference type="GO" id="GO:0005085">
    <property type="term" value="F:guanyl-nucleotide exchange factor activity"/>
    <property type="evidence" value="ECO:0007669"/>
    <property type="project" value="UniProtKB-KW"/>
</dbReference>
<dbReference type="GO" id="GO:0003677">
    <property type="term" value="F:DNA binding"/>
    <property type="evidence" value="ECO:0007669"/>
    <property type="project" value="UniProtKB-KW"/>
</dbReference>
<evidence type="ECO:0000313" key="20">
    <source>
        <dbReference type="EMBL" id="OWF47965.1"/>
    </source>
</evidence>
<feature type="chain" id="PRO_5013210753" evidence="18">
    <location>
        <begin position="25"/>
        <end position="608"/>
    </location>
</feature>
<dbReference type="Pfam" id="PF13499">
    <property type="entry name" value="EF-hand_7"/>
    <property type="match status" value="1"/>
</dbReference>
<keyword evidence="8" id="KW-0597">Phosphoprotein</keyword>
<feature type="region of interest" description="Disordered" evidence="17">
    <location>
        <begin position="179"/>
        <end position="222"/>
    </location>
</feature>
<dbReference type="PANTHER" id="PTHR19237:SF20">
    <property type="entry name" value="NUCLEOBINDIN 1"/>
    <property type="match status" value="1"/>
</dbReference>
<evidence type="ECO:0000256" key="17">
    <source>
        <dbReference type="SAM" id="MobiDB-lite"/>
    </source>
</evidence>
<evidence type="ECO:0000256" key="6">
    <source>
        <dbReference type="ARBA" id="ARBA00022490"/>
    </source>
</evidence>
<name>A0A210QGT6_MIZYE</name>
<feature type="compositionally biased region" description="Low complexity" evidence="17">
    <location>
        <begin position="535"/>
        <end position="549"/>
    </location>
</feature>
<comment type="caution">
    <text evidence="20">The sequence shown here is derived from an EMBL/GenBank/DDBJ whole genome shotgun (WGS) entry which is preliminary data.</text>
</comment>
<dbReference type="InterPro" id="IPR011992">
    <property type="entry name" value="EF-hand-dom_pair"/>
</dbReference>
<dbReference type="Proteomes" id="UP000242188">
    <property type="component" value="Unassembled WGS sequence"/>
</dbReference>
<dbReference type="Gene3D" id="1.10.238.10">
    <property type="entry name" value="EF-hand"/>
    <property type="match status" value="1"/>
</dbReference>
<evidence type="ECO:0000256" key="1">
    <source>
        <dbReference type="ARBA" id="ARBA00004170"/>
    </source>
</evidence>
<evidence type="ECO:0000313" key="21">
    <source>
        <dbReference type="Proteomes" id="UP000242188"/>
    </source>
</evidence>
<feature type="region of interest" description="Disordered" evidence="17">
    <location>
        <begin position="535"/>
        <end position="608"/>
    </location>
</feature>
<evidence type="ECO:0000256" key="12">
    <source>
        <dbReference type="ARBA" id="ARBA00022737"/>
    </source>
</evidence>
<protein>
    <submittedName>
        <fullName evidence="20">Nucleobindin-2</fullName>
    </submittedName>
</protein>
<organism evidence="20 21">
    <name type="scientific">Mizuhopecten yessoensis</name>
    <name type="common">Japanese scallop</name>
    <name type="synonym">Patinopecten yessoensis</name>
    <dbReference type="NCBI Taxonomy" id="6573"/>
    <lineage>
        <taxon>Eukaryota</taxon>
        <taxon>Metazoa</taxon>
        <taxon>Spiralia</taxon>
        <taxon>Lophotrochozoa</taxon>
        <taxon>Mollusca</taxon>
        <taxon>Bivalvia</taxon>
        <taxon>Autobranchia</taxon>
        <taxon>Pteriomorphia</taxon>
        <taxon>Pectinida</taxon>
        <taxon>Pectinoidea</taxon>
        <taxon>Pectinidae</taxon>
        <taxon>Mizuhopecten</taxon>
    </lineage>
</organism>
<feature type="region of interest" description="Disordered" evidence="17">
    <location>
        <begin position="410"/>
        <end position="518"/>
    </location>
</feature>
<feature type="compositionally biased region" description="Basic residues" evidence="17">
    <location>
        <begin position="208"/>
        <end position="221"/>
    </location>
</feature>
<evidence type="ECO:0000256" key="5">
    <source>
        <dbReference type="ARBA" id="ARBA00008063"/>
    </source>
</evidence>
<dbReference type="AlphaFoldDB" id="A0A210QGT6"/>